<comment type="caution">
    <text evidence="1">The sequence shown here is derived from an EMBL/GenBank/DDBJ whole genome shotgun (WGS) entry which is preliminary data.</text>
</comment>
<keyword evidence="2" id="KW-1185">Reference proteome</keyword>
<evidence type="ECO:0000313" key="1">
    <source>
        <dbReference type="EMBL" id="VEL12190.1"/>
    </source>
</evidence>
<sequence length="85" mass="8768">MSTAAARMLTGLPWAGSAIGPSVDLSVSQSVCLAVGQSGSVDTRGRPFDCQPVTRAGSRRPLSVSAPSRLPQCARALRHQLHVAG</sequence>
<accession>A0A448WI12</accession>
<dbReference type="EMBL" id="CAAALY010014057">
    <property type="protein sequence ID" value="VEL12190.1"/>
    <property type="molecule type" value="Genomic_DNA"/>
</dbReference>
<organism evidence="1 2">
    <name type="scientific">Protopolystoma xenopodis</name>
    <dbReference type="NCBI Taxonomy" id="117903"/>
    <lineage>
        <taxon>Eukaryota</taxon>
        <taxon>Metazoa</taxon>
        <taxon>Spiralia</taxon>
        <taxon>Lophotrochozoa</taxon>
        <taxon>Platyhelminthes</taxon>
        <taxon>Monogenea</taxon>
        <taxon>Polyopisthocotylea</taxon>
        <taxon>Polystomatidea</taxon>
        <taxon>Polystomatidae</taxon>
        <taxon>Protopolystoma</taxon>
    </lineage>
</organism>
<gene>
    <name evidence="1" type="ORF">PXEA_LOCUS5630</name>
</gene>
<reference evidence="1" key="1">
    <citation type="submission" date="2018-11" db="EMBL/GenBank/DDBJ databases">
        <authorList>
            <consortium name="Pathogen Informatics"/>
        </authorList>
    </citation>
    <scope>NUCLEOTIDE SEQUENCE</scope>
</reference>
<dbReference type="Proteomes" id="UP000784294">
    <property type="component" value="Unassembled WGS sequence"/>
</dbReference>
<name>A0A448WI12_9PLAT</name>
<proteinExistence type="predicted"/>
<dbReference type="AlphaFoldDB" id="A0A448WI12"/>
<evidence type="ECO:0000313" key="2">
    <source>
        <dbReference type="Proteomes" id="UP000784294"/>
    </source>
</evidence>
<protein>
    <submittedName>
        <fullName evidence="1">Uncharacterized protein</fullName>
    </submittedName>
</protein>